<name>A0ABW1F4D6_9ACTN</name>
<accession>A0ABW1F4D6</accession>
<protein>
    <recommendedName>
        <fullName evidence="3">Secreted protein</fullName>
    </recommendedName>
</protein>
<dbReference type="Proteomes" id="UP001596067">
    <property type="component" value="Unassembled WGS sequence"/>
</dbReference>
<keyword evidence="2" id="KW-1185">Reference proteome</keyword>
<evidence type="ECO:0000313" key="2">
    <source>
        <dbReference type="Proteomes" id="UP001596067"/>
    </source>
</evidence>
<evidence type="ECO:0000313" key="1">
    <source>
        <dbReference type="EMBL" id="MFC5887904.1"/>
    </source>
</evidence>
<organism evidence="1 2">
    <name type="scientific">Kitasatospora aburaviensis</name>
    <dbReference type="NCBI Taxonomy" id="67265"/>
    <lineage>
        <taxon>Bacteria</taxon>
        <taxon>Bacillati</taxon>
        <taxon>Actinomycetota</taxon>
        <taxon>Actinomycetes</taxon>
        <taxon>Kitasatosporales</taxon>
        <taxon>Streptomycetaceae</taxon>
        <taxon>Kitasatospora</taxon>
    </lineage>
</organism>
<sequence>MRTGTAAFLVATAFIALLALAILTVALGVVTALKVHRPDDSDTPPD</sequence>
<comment type="caution">
    <text evidence="1">The sequence shown here is derived from an EMBL/GenBank/DDBJ whole genome shotgun (WGS) entry which is preliminary data.</text>
</comment>
<dbReference type="RefSeq" id="WP_313764101.1">
    <property type="nucleotide sequence ID" value="NZ_BAAAVH010000120.1"/>
</dbReference>
<evidence type="ECO:0008006" key="3">
    <source>
        <dbReference type="Google" id="ProtNLM"/>
    </source>
</evidence>
<gene>
    <name evidence="1" type="ORF">ACFP0N_23335</name>
</gene>
<reference evidence="2" key="1">
    <citation type="journal article" date="2019" name="Int. J. Syst. Evol. Microbiol.">
        <title>The Global Catalogue of Microorganisms (GCM) 10K type strain sequencing project: providing services to taxonomists for standard genome sequencing and annotation.</title>
        <authorList>
            <consortium name="The Broad Institute Genomics Platform"/>
            <consortium name="The Broad Institute Genome Sequencing Center for Infectious Disease"/>
            <person name="Wu L."/>
            <person name="Ma J."/>
        </authorList>
    </citation>
    <scope>NUCLEOTIDE SEQUENCE [LARGE SCALE GENOMIC DNA]</scope>
    <source>
        <strain evidence="2">CGMCC 4.1469</strain>
    </source>
</reference>
<proteinExistence type="predicted"/>
<dbReference type="EMBL" id="JBHSOD010000032">
    <property type="protein sequence ID" value="MFC5887904.1"/>
    <property type="molecule type" value="Genomic_DNA"/>
</dbReference>